<comment type="caution">
    <text evidence="3">The sequence shown here is derived from an EMBL/GenBank/DDBJ whole genome shotgun (WGS) entry which is preliminary data.</text>
</comment>
<name>A0A822Z2D5_NELNU</name>
<dbReference type="SUPFAM" id="SSF52402">
    <property type="entry name" value="Adenine nucleotide alpha hydrolases-like"/>
    <property type="match status" value="1"/>
</dbReference>
<protein>
    <recommendedName>
        <fullName evidence="2">UspA domain-containing protein</fullName>
    </recommendedName>
</protein>
<dbReference type="PANTHER" id="PTHR47382">
    <property type="entry name" value="U-BOX DOMAIN-CONTAINING PROTEIN 52-LIKE"/>
    <property type="match status" value="1"/>
</dbReference>
<dbReference type="EMBL" id="DUZY01000005">
    <property type="protein sequence ID" value="DAD38673.1"/>
    <property type="molecule type" value="Genomic_DNA"/>
</dbReference>
<evidence type="ECO:0000313" key="3">
    <source>
        <dbReference type="EMBL" id="DAD38673.1"/>
    </source>
</evidence>
<keyword evidence="1" id="KW-0175">Coiled coil</keyword>
<dbReference type="Proteomes" id="UP000607653">
    <property type="component" value="Unassembled WGS sequence"/>
</dbReference>
<evidence type="ECO:0000256" key="1">
    <source>
        <dbReference type="SAM" id="Coils"/>
    </source>
</evidence>
<evidence type="ECO:0000313" key="4">
    <source>
        <dbReference type="Proteomes" id="UP000607653"/>
    </source>
</evidence>
<dbReference type="CDD" id="cd01989">
    <property type="entry name" value="USP_STK_Ubox_N"/>
    <property type="match status" value="1"/>
</dbReference>
<gene>
    <name evidence="3" type="ORF">HUJ06_012995</name>
</gene>
<feature type="coiled-coil region" evidence="1">
    <location>
        <begin position="257"/>
        <end position="347"/>
    </location>
</feature>
<dbReference type="PANTHER" id="PTHR47382:SF3">
    <property type="entry name" value="ADENINE NUCLEOTIDE ALPHA HYDROLASES-LIKE SUPERFAMILY PROTEIN"/>
    <property type="match status" value="1"/>
</dbReference>
<dbReference type="InterPro" id="IPR006016">
    <property type="entry name" value="UspA"/>
</dbReference>
<dbReference type="Gene3D" id="3.40.50.620">
    <property type="entry name" value="HUPs"/>
    <property type="match status" value="1"/>
</dbReference>
<keyword evidence="4" id="KW-1185">Reference proteome</keyword>
<organism evidence="3 4">
    <name type="scientific">Nelumbo nucifera</name>
    <name type="common">Sacred lotus</name>
    <dbReference type="NCBI Taxonomy" id="4432"/>
    <lineage>
        <taxon>Eukaryota</taxon>
        <taxon>Viridiplantae</taxon>
        <taxon>Streptophyta</taxon>
        <taxon>Embryophyta</taxon>
        <taxon>Tracheophyta</taxon>
        <taxon>Spermatophyta</taxon>
        <taxon>Magnoliopsida</taxon>
        <taxon>Proteales</taxon>
        <taxon>Nelumbonaceae</taxon>
        <taxon>Nelumbo</taxon>
    </lineage>
</organism>
<proteinExistence type="predicted"/>
<dbReference type="AlphaFoldDB" id="A0A822Z2D5"/>
<dbReference type="InterPro" id="IPR014729">
    <property type="entry name" value="Rossmann-like_a/b/a_fold"/>
</dbReference>
<sequence>MELLHPSPPPEPSRNHFPTLVTPTTSLLASHLGGNDLVNVAVGKCIEKTVALLHWTFRRFRNREICLLHVHQPSPVIPTLLGKLPANQANQETVSAYREEERERTRKLLFNYFHIFHRAKVKASVIVIESGQVQKGIVDLVNKHNIKKLVMGAVPDNCMKVKDSSEANYLAKNAPAFCQIWFVNKGKDVWTRQASEGCPQSTSSITGRVCGEVSSCMQIEPDNTETTDIFYLTSITSGLASSAERRWSSELYIDLDKESLYNQFQETRREAEASKNEAFAELLQRKALESEAIEAIDKVRDFEAARLHEVELRKEIEDALRTAQEEQKRLLEQREELTRELNKTMRGIAVLDI</sequence>
<dbReference type="Pfam" id="PF00582">
    <property type="entry name" value="Usp"/>
    <property type="match status" value="1"/>
</dbReference>
<feature type="domain" description="UspA" evidence="2">
    <location>
        <begin position="40"/>
        <end position="175"/>
    </location>
</feature>
<accession>A0A822Z2D5</accession>
<reference evidence="3 4" key="1">
    <citation type="journal article" date="2020" name="Mol. Biol. Evol.">
        <title>Distinct Expression and Methylation Patterns for Genes with Different Fates following a Single Whole-Genome Duplication in Flowering Plants.</title>
        <authorList>
            <person name="Shi T."/>
            <person name="Rahmani R.S."/>
            <person name="Gugger P.F."/>
            <person name="Wang M."/>
            <person name="Li H."/>
            <person name="Zhang Y."/>
            <person name="Li Z."/>
            <person name="Wang Q."/>
            <person name="Van de Peer Y."/>
            <person name="Marchal K."/>
            <person name="Chen J."/>
        </authorList>
    </citation>
    <scope>NUCLEOTIDE SEQUENCE [LARGE SCALE GENOMIC DNA]</scope>
    <source>
        <tissue evidence="3">Leaf</tissue>
    </source>
</reference>
<evidence type="ECO:0000259" key="2">
    <source>
        <dbReference type="Pfam" id="PF00582"/>
    </source>
</evidence>